<protein>
    <submittedName>
        <fullName evidence="1">Unannotated protein</fullName>
    </submittedName>
</protein>
<name>A0A6J7SQJ8_9ZZZZ</name>
<sequence>MKSVSNSIDKDAQPALLDNWKYLFWLDKPIKFWSSWGIVRIGLRVVAKVDEERAREAFCGCATSRINEELIAKATNRADGDSRSLPAIVFGHRIFPQQ</sequence>
<accession>A0A6J7SQJ8</accession>
<gene>
    <name evidence="1" type="ORF">UFOPK4237_01724</name>
</gene>
<organism evidence="1">
    <name type="scientific">freshwater metagenome</name>
    <dbReference type="NCBI Taxonomy" id="449393"/>
    <lineage>
        <taxon>unclassified sequences</taxon>
        <taxon>metagenomes</taxon>
        <taxon>ecological metagenomes</taxon>
    </lineage>
</organism>
<reference evidence="1" key="1">
    <citation type="submission" date="2020-05" db="EMBL/GenBank/DDBJ databases">
        <authorList>
            <person name="Chiriac C."/>
            <person name="Salcher M."/>
            <person name="Ghai R."/>
            <person name="Kavagutti S V."/>
        </authorList>
    </citation>
    <scope>NUCLEOTIDE SEQUENCE</scope>
</reference>
<proteinExistence type="predicted"/>
<dbReference type="EMBL" id="CAFBPZ010000183">
    <property type="protein sequence ID" value="CAB5043216.1"/>
    <property type="molecule type" value="Genomic_DNA"/>
</dbReference>
<dbReference type="AlphaFoldDB" id="A0A6J7SQJ8"/>
<evidence type="ECO:0000313" key="1">
    <source>
        <dbReference type="EMBL" id="CAB5043216.1"/>
    </source>
</evidence>